<dbReference type="EC" id="1.14.11.1" evidence="3"/>
<proteinExistence type="predicted"/>
<dbReference type="InterPro" id="IPR050411">
    <property type="entry name" value="AlphaKG_dependent_hydroxylases"/>
</dbReference>
<evidence type="ECO:0000259" key="2">
    <source>
        <dbReference type="Pfam" id="PF02668"/>
    </source>
</evidence>
<gene>
    <name evidence="3" type="primary">BBOX1_5</name>
    <name evidence="3" type="ORF">OS493_017427</name>
</gene>
<evidence type="ECO:0000313" key="3">
    <source>
        <dbReference type="EMBL" id="KAJ7391729.1"/>
    </source>
</evidence>
<accession>A0A9X0A2P0</accession>
<dbReference type="GO" id="GO:0045329">
    <property type="term" value="P:carnitine biosynthetic process"/>
    <property type="evidence" value="ECO:0007669"/>
    <property type="project" value="TreeGrafter"/>
</dbReference>
<comment type="caution">
    <text evidence="3">The sequence shown here is derived from an EMBL/GenBank/DDBJ whole genome shotgun (WGS) entry which is preliminary data.</text>
</comment>
<dbReference type="OrthoDB" id="406634at2759"/>
<organism evidence="3 4">
    <name type="scientific">Desmophyllum pertusum</name>
    <dbReference type="NCBI Taxonomy" id="174260"/>
    <lineage>
        <taxon>Eukaryota</taxon>
        <taxon>Metazoa</taxon>
        <taxon>Cnidaria</taxon>
        <taxon>Anthozoa</taxon>
        <taxon>Hexacorallia</taxon>
        <taxon>Scleractinia</taxon>
        <taxon>Caryophylliina</taxon>
        <taxon>Caryophylliidae</taxon>
        <taxon>Desmophyllum</taxon>
    </lineage>
</organism>
<keyword evidence="1 3" id="KW-0560">Oxidoreductase</keyword>
<evidence type="ECO:0000313" key="4">
    <source>
        <dbReference type="Proteomes" id="UP001163046"/>
    </source>
</evidence>
<dbReference type="SUPFAM" id="SSF51197">
    <property type="entry name" value="Clavaminate synthase-like"/>
    <property type="match status" value="1"/>
</dbReference>
<sequence>MFHCIEQVFSEGGANQFSDGFHVAQQLKENDPEKFKLLSTTQIPFVDFGKDVFGEFHKKFSHPTIELDEDGHITRFCLNNPVRDCATGFPRRKPLTCTKLTSPLVEC</sequence>
<dbReference type="EMBL" id="MU825405">
    <property type="protein sequence ID" value="KAJ7391729.1"/>
    <property type="molecule type" value="Genomic_DNA"/>
</dbReference>
<keyword evidence="3" id="KW-0223">Dioxygenase</keyword>
<protein>
    <submittedName>
        <fullName evidence="3">Gamma-butyrobetaine dioxygenase</fullName>
        <ecNumber evidence="3">1.14.11.1</ecNumber>
    </submittedName>
</protein>
<dbReference type="GO" id="GO:0008336">
    <property type="term" value="F:gamma-butyrobetaine dioxygenase activity"/>
    <property type="evidence" value="ECO:0007669"/>
    <property type="project" value="UniProtKB-EC"/>
</dbReference>
<dbReference type="Proteomes" id="UP001163046">
    <property type="component" value="Unassembled WGS sequence"/>
</dbReference>
<dbReference type="InterPro" id="IPR042098">
    <property type="entry name" value="TauD-like_sf"/>
</dbReference>
<dbReference type="GO" id="GO:0005739">
    <property type="term" value="C:mitochondrion"/>
    <property type="evidence" value="ECO:0007669"/>
    <property type="project" value="TreeGrafter"/>
</dbReference>
<dbReference type="PANTHER" id="PTHR10696">
    <property type="entry name" value="GAMMA-BUTYROBETAINE HYDROXYLASE-RELATED"/>
    <property type="match status" value="1"/>
</dbReference>
<feature type="domain" description="TauD/TfdA-like" evidence="2">
    <location>
        <begin position="1"/>
        <end position="82"/>
    </location>
</feature>
<reference evidence="3" key="1">
    <citation type="submission" date="2023-01" db="EMBL/GenBank/DDBJ databases">
        <title>Genome assembly of the deep-sea coral Lophelia pertusa.</title>
        <authorList>
            <person name="Herrera S."/>
            <person name="Cordes E."/>
        </authorList>
    </citation>
    <scope>NUCLEOTIDE SEQUENCE</scope>
    <source>
        <strain evidence="3">USNM1676648</strain>
        <tissue evidence="3">Polyp</tissue>
    </source>
</reference>
<evidence type="ECO:0000256" key="1">
    <source>
        <dbReference type="ARBA" id="ARBA00023002"/>
    </source>
</evidence>
<dbReference type="InterPro" id="IPR003819">
    <property type="entry name" value="TauD/TfdA-like"/>
</dbReference>
<name>A0A9X0A2P0_9CNID</name>
<dbReference type="Pfam" id="PF02668">
    <property type="entry name" value="TauD"/>
    <property type="match status" value="1"/>
</dbReference>
<dbReference type="PANTHER" id="PTHR10696:SF33">
    <property type="entry name" value="GAMMA-BUTYROBETAINE DIOXYGENASE"/>
    <property type="match status" value="1"/>
</dbReference>
<dbReference type="AlphaFoldDB" id="A0A9X0A2P0"/>
<dbReference type="Gene3D" id="3.60.130.10">
    <property type="entry name" value="Clavaminate synthase-like"/>
    <property type="match status" value="1"/>
</dbReference>
<keyword evidence="4" id="KW-1185">Reference proteome</keyword>